<dbReference type="InterPro" id="IPR049804">
    <property type="entry name" value="Choice_anch_L"/>
</dbReference>
<dbReference type="AlphaFoldDB" id="A0A177NWI0"/>
<evidence type="ECO:0000313" key="4">
    <source>
        <dbReference type="Proteomes" id="UP000077628"/>
    </source>
</evidence>
<feature type="transmembrane region" description="Helical" evidence="1">
    <location>
        <begin position="336"/>
        <end position="355"/>
    </location>
</feature>
<dbReference type="NCBIfam" id="NF038133">
    <property type="entry name" value="choice_anch_L"/>
    <property type="match status" value="1"/>
</dbReference>
<keyword evidence="1" id="KW-0472">Membrane</keyword>
<dbReference type="OrthoDB" id="904022at2"/>
<feature type="signal peptide" evidence="2">
    <location>
        <begin position="1"/>
        <end position="21"/>
    </location>
</feature>
<dbReference type="Proteomes" id="UP000077628">
    <property type="component" value="Unassembled WGS sequence"/>
</dbReference>
<evidence type="ECO:0000256" key="1">
    <source>
        <dbReference type="SAM" id="Phobius"/>
    </source>
</evidence>
<evidence type="ECO:0000256" key="2">
    <source>
        <dbReference type="SAM" id="SignalP"/>
    </source>
</evidence>
<name>A0A177NWI0_9GAMM</name>
<gene>
    <name evidence="3" type="ORF">A1355_01990</name>
</gene>
<feature type="chain" id="PRO_5008069664" description="PEP-CTERM sorting domain-containing protein" evidence="2">
    <location>
        <begin position="22"/>
        <end position="359"/>
    </location>
</feature>
<protein>
    <recommendedName>
        <fullName evidence="5">PEP-CTERM sorting domain-containing protein</fullName>
    </recommendedName>
</protein>
<proteinExistence type="predicted"/>
<evidence type="ECO:0000313" key="3">
    <source>
        <dbReference type="EMBL" id="OAI22407.1"/>
    </source>
</evidence>
<dbReference type="STRING" id="702114.A1355_01990"/>
<keyword evidence="1" id="KW-1133">Transmembrane helix</keyword>
<keyword evidence="1" id="KW-0812">Transmembrane</keyword>
<sequence>MKIVNLAVLMVLLAATNATWAAGGGNGGGGNGGNGGGGNSGTVDDNPSASDLYVLQYGAEKQNDADTPEITETELETIKVTPPPVQTPLDTVTGNQLLNAWRVPNSGIVAQNVSYIGKGDQARVYAASEFSSVVNADGIVLTTGMANFAHSNTSSGATGVTGTGASYEVSKLSKQMTYDANSLKFDFTLDPSASSANGITTQFVFASEEYPEWTGIFRDGFALVVDGVNYAHFDASNFVVLDNCSSNGVYPCTDTVQNDNGFLTPNAGASSVPFEFDGYTAVLTVNALLNPALANHSLEAVIADSNDPLWDSAVFLSGLRSATVPGVFQANVPTAVPLPASLGLFVSGLALVGGLRRRR</sequence>
<dbReference type="RefSeq" id="WP_064026352.1">
    <property type="nucleotide sequence ID" value="NZ_LUUK01000078.1"/>
</dbReference>
<keyword evidence="4" id="KW-1185">Reference proteome</keyword>
<reference evidence="4" key="1">
    <citation type="submission" date="2016-03" db="EMBL/GenBank/DDBJ databases">
        <authorList>
            <person name="Heylen K."/>
            <person name="De Vos P."/>
            <person name="Vekeman B."/>
        </authorList>
    </citation>
    <scope>NUCLEOTIDE SEQUENCE [LARGE SCALE GENOMIC DNA]</scope>
    <source>
        <strain evidence="4">R-45383</strain>
    </source>
</reference>
<keyword evidence="2" id="KW-0732">Signal</keyword>
<evidence type="ECO:0008006" key="5">
    <source>
        <dbReference type="Google" id="ProtNLM"/>
    </source>
</evidence>
<dbReference type="EMBL" id="LUUK01000078">
    <property type="protein sequence ID" value="OAI22407.1"/>
    <property type="molecule type" value="Genomic_DNA"/>
</dbReference>
<comment type="caution">
    <text evidence="3">The sequence shown here is derived from an EMBL/GenBank/DDBJ whole genome shotgun (WGS) entry which is preliminary data.</text>
</comment>
<accession>A0A177NWI0</accession>
<organism evidence="3 4">
    <name type="scientific">Methylomonas koyamae</name>
    <dbReference type="NCBI Taxonomy" id="702114"/>
    <lineage>
        <taxon>Bacteria</taxon>
        <taxon>Pseudomonadati</taxon>
        <taxon>Pseudomonadota</taxon>
        <taxon>Gammaproteobacteria</taxon>
        <taxon>Methylococcales</taxon>
        <taxon>Methylococcaceae</taxon>
        <taxon>Methylomonas</taxon>
    </lineage>
</organism>